<dbReference type="PROSITE" id="PS52015">
    <property type="entry name" value="TONB_CTD"/>
    <property type="match status" value="1"/>
</dbReference>
<evidence type="ECO:0000313" key="12">
    <source>
        <dbReference type="Proteomes" id="UP000197446"/>
    </source>
</evidence>
<evidence type="ECO:0000256" key="2">
    <source>
        <dbReference type="ARBA" id="ARBA00006555"/>
    </source>
</evidence>
<keyword evidence="8" id="KW-1133">Transmembrane helix</keyword>
<dbReference type="AlphaFoldDB" id="A0A254N580"/>
<evidence type="ECO:0000256" key="5">
    <source>
        <dbReference type="ARBA" id="ARBA00022519"/>
    </source>
</evidence>
<gene>
    <name evidence="11" type="ORF">CDO81_16755</name>
</gene>
<evidence type="ECO:0000256" key="8">
    <source>
        <dbReference type="ARBA" id="ARBA00022989"/>
    </source>
</evidence>
<name>A0A254N580_9BURK</name>
<dbReference type="InterPro" id="IPR037682">
    <property type="entry name" value="TonB_C"/>
</dbReference>
<dbReference type="GO" id="GO:0015031">
    <property type="term" value="P:protein transport"/>
    <property type="evidence" value="ECO:0007669"/>
    <property type="project" value="UniProtKB-KW"/>
</dbReference>
<protein>
    <recommendedName>
        <fullName evidence="10">TonB C-terminal domain-containing protein</fullName>
    </recommendedName>
</protein>
<keyword evidence="6" id="KW-0812">Transmembrane</keyword>
<evidence type="ECO:0000259" key="10">
    <source>
        <dbReference type="PROSITE" id="PS52015"/>
    </source>
</evidence>
<evidence type="ECO:0000256" key="1">
    <source>
        <dbReference type="ARBA" id="ARBA00004383"/>
    </source>
</evidence>
<evidence type="ECO:0000256" key="6">
    <source>
        <dbReference type="ARBA" id="ARBA00022692"/>
    </source>
</evidence>
<dbReference type="PANTHER" id="PTHR33446">
    <property type="entry name" value="PROTEIN TONB-RELATED"/>
    <property type="match status" value="1"/>
</dbReference>
<feature type="domain" description="TonB C-terminal" evidence="10">
    <location>
        <begin position="158"/>
        <end position="249"/>
    </location>
</feature>
<comment type="similarity">
    <text evidence="2">Belongs to the TonB family.</text>
</comment>
<dbReference type="SUPFAM" id="SSF74653">
    <property type="entry name" value="TolA/TonB C-terminal domain"/>
    <property type="match status" value="1"/>
</dbReference>
<dbReference type="Gene3D" id="3.30.1150.10">
    <property type="match status" value="1"/>
</dbReference>
<reference evidence="11 12" key="1">
    <citation type="journal article" date="2007" name="Int. J. Syst. Evol. Microbiol.">
        <title>Description of Pelomonas aquatica sp. nov. and Pelomonas puraquae sp. nov., isolated from industrial and haemodialysis water.</title>
        <authorList>
            <person name="Gomila M."/>
            <person name="Bowien B."/>
            <person name="Falsen E."/>
            <person name="Moore E.R."/>
            <person name="Lalucat J."/>
        </authorList>
    </citation>
    <scope>NUCLEOTIDE SEQUENCE [LARGE SCALE GENOMIC DNA]</scope>
    <source>
        <strain evidence="11 12">CCUG 52769</strain>
    </source>
</reference>
<keyword evidence="12" id="KW-1185">Reference proteome</keyword>
<dbReference type="InterPro" id="IPR051045">
    <property type="entry name" value="TonB-dependent_transducer"/>
</dbReference>
<evidence type="ECO:0000256" key="9">
    <source>
        <dbReference type="ARBA" id="ARBA00023136"/>
    </source>
</evidence>
<keyword evidence="4" id="KW-1003">Cell membrane</keyword>
<dbReference type="OrthoDB" id="9792439at2"/>
<evidence type="ECO:0000256" key="7">
    <source>
        <dbReference type="ARBA" id="ARBA00022927"/>
    </source>
</evidence>
<keyword evidence="9" id="KW-0472">Membrane</keyword>
<proteinExistence type="inferred from homology"/>
<evidence type="ECO:0000313" key="11">
    <source>
        <dbReference type="EMBL" id="OWR03209.1"/>
    </source>
</evidence>
<sequence>MKPLAFVAPTPVAAPARVGVLRAPATENPARFGEAPRSRRLLLVGIAGLHLLAFWGLSHMQDVRKTVARVAPVVVRLVAPAEPPKPQQPVPTALPDMKAPTVTMIEPPLIAIAAAPAPSPVVAALPPPPPPAPVQAAPTPAPVALVVPPPAPPSIKRIPASAVRYVREPRMTVPLMSKRLRESGVVHLRVVVDVNGMPKDITLAKSSGFARLDEQALQDMRSARFAPQTENGQPIEWEVIAPMSYEVDR</sequence>
<dbReference type="RefSeq" id="WP_088484362.1">
    <property type="nucleotide sequence ID" value="NZ_NISI01000006.1"/>
</dbReference>
<accession>A0A254N580</accession>
<keyword evidence="3" id="KW-0813">Transport</keyword>
<comment type="subcellular location">
    <subcellularLocation>
        <location evidence="1">Cell inner membrane</location>
        <topology evidence="1">Single-pass membrane protein</topology>
        <orientation evidence="1">Periplasmic side</orientation>
    </subcellularLocation>
</comment>
<comment type="caution">
    <text evidence="11">The sequence shown here is derived from an EMBL/GenBank/DDBJ whole genome shotgun (WGS) entry which is preliminary data.</text>
</comment>
<keyword evidence="7" id="KW-0653">Protein transport</keyword>
<evidence type="ECO:0000256" key="4">
    <source>
        <dbReference type="ARBA" id="ARBA00022475"/>
    </source>
</evidence>
<dbReference type="Proteomes" id="UP000197446">
    <property type="component" value="Unassembled WGS sequence"/>
</dbReference>
<evidence type="ECO:0000256" key="3">
    <source>
        <dbReference type="ARBA" id="ARBA00022448"/>
    </source>
</evidence>
<dbReference type="NCBIfam" id="TIGR01352">
    <property type="entry name" value="tonB_Cterm"/>
    <property type="match status" value="1"/>
</dbReference>
<dbReference type="Pfam" id="PF03544">
    <property type="entry name" value="TonB_C"/>
    <property type="match status" value="1"/>
</dbReference>
<dbReference type="GO" id="GO:0098797">
    <property type="term" value="C:plasma membrane protein complex"/>
    <property type="evidence" value="ECO:0007669"/>
    <property type="project" value="TreeGrafter"/>
</dbReference>
<dbReference type="GO" id="GO:0055085">
    <property type="term" value="P:transmembrane transport"/>
    <property type="evidence" value="ECO:0007669"/>
    <property type="project" value="InterPro"/>
</dbReference>
<dbReference type="EMBL" id="NISI01000006">
    <property type="protein sequence ID" value="OWR03209.1"/>
    <property type="molecule type" value="Genomic_DNA"/>
</dbReference>
<keyword evidence="5" id="KW-0997">Cell inner membrane</keyword>
<dbReference type="PANTHER" id="PTHR33446:SF2">
    <property type="entry name" value="PROTEIN TONB"/>
    <property type="match status" value="1"/>
</dbReference>
<dbReference type="InterPro" id="IPR006260">
    <property type="entry name" value="TonB/TolA_C"/>
</dbReference>
<dbReference type="GO" id="GO:0031992">
    <property type="term" value="F:energy transducer activity"/>
    <property type="evidence" value="ECO:0007669"/>
    <property type="project" value="TreeGrafter"/>
</dbReference>
<organism evidence="11 12">
    <name type="scientific">Roseateles puraquae</name>
    <dbReference type="NCBI Taxonomy" id="431059"/>
    <lineage>
        <taxon>Bacteria</taxon>
        <taxon>Pseudomonadati</taxon>
        <taxon>Pseudomonadota</taxon>
        <taxon>Betaproteobacteria</taxon>
        <taxon>Burkholderiales</taxon>
        <taxon>Sphaerotilaceae</taxon>
        <taxon>Roseateles</taxon>
    </lineage>
</organism>